<evidence type="ECO:0000256" key="2">
    <source>
        <dbReference type="ARBA" id="ARBA00022679"/>
    </source>
</evidence>
<protein>
    <submittedName>
        <fullName evidence="5">Glycosyltransferase involved in cell wall biosynthesis</fullName>
    </submittedName>
</protein>
<evidence type="ECO:0000259" key="4">
    <source>
        <dbReference type="Pfam" id="PF13439"/>
    </source>
</evidence>
<dbReference type="RefSeq" id="WP_425551112.1">
    <property type="nucleotide sequence ID" value="NZ_BAABHP010000018.1"/>
</dbReference>
<evidence type="ECO:0000259" key="3">
    <source>
        <dbReference type="Pfam" id="PF00534"/>
    </source>
</evidence>
<comment type="caution">
    <text evidence="5">The sequence shown here is derived from an EMBL/GenBank/DDBJ whole genome shotgun (WGS) entry which is preliminary data.</text>
</comment>
<reference evidence="5 6" key="1">
    <citation type="submission" date="2020-07" db="EMBL/GenBank/DDBJ databases">
        <title>Sequencing the genomes of 1000 actinobacteria strains.</title>
        <authorList>
            <person name="Klenk H.-P."/>
        </authorList>
    </citation>
    <scope>NUCLEOTIDE SEQUENCE [LARGE SCALE GENOMIC DNA]</scope>
    <source>
        <strain evidence="5 6">DSM 45772</strain>
    </source>
</reference>
<dbReference type="EMBL" id="JACCBN010000001">
    <property type="protein sequence ID" value="NYD34550.1"/>
    <property type="molecule type" value="Genomic_DNA"/>
</dbReference>
<dbReference type="InterPro" id="IPR028098">
    <property type="entry name" value="Glyco_trans_4-like_N"/>
</dbReference>
<evidence type="ECO:0000313" key="6">
    <source>
        <dbReference type="Proteomes" id="UP000535890"/>
    </source>
</evidence>
<dbReference type="PANTHER" id="PTHR45947">
    <property type="entry name" value="SULFOQUINOVOSYL TRANSFERASE SQD2"/>
    <property type="match status" value="1"/>
</dbReference>
<dbReference type="CDD" id="cd03801">
    <property type="entry name" value="GT4_PimA-like"/>
    <property type="match status" value="1"/>
</dbReference>
<dbReference type="InterPro" id="IPR001296">
    <property type="entry name" value="Glyco_trans_1"/>
</dbReference>
<dbReference type="AlphaFoldDB" id="A0A7Y9DS82"/>
<dbReference type="Gene3D" id="3.40.50.2000">
    <property type="entry name" value="Glycogen Phosphorylase B"/>
    <property type="match status" value="2"/>
</dbReference>
<dbReference type="Proteomes" id="UP000535890">
    <property type="component" value="Unassembled WGS sequence"/>
</dbReference>
<dbReference type="GO" id="GO:0016757">
    <property type="term" value="F:glycosyltransferase activity"/>
    <property type="evidence" value="ECO:0007669"/>
    <property type="project" value="UniProtKB-KW"/>
</dbReference>
<organism evidence="5 6">
    <name type="scientific">Actinomycetospora corticicola</name>
    <dbReference type="NCBI Taxonomy" id="663602"/>
    <lineage>
        <taxon>Bacteria</taxon>
        <taxon>Bacillati</taxon>
        <taxon>Actinomycetota</taxon>
        <taxon>Actinomycetes</taxon>
        <taxon>Pseudonocardiales</taxon>
        <taxon>Pseudonocardiaceae</taxon>
        <taxon>Actinomycetospora</taxon>
    </lineage>
</organism>
<accession>A0A7Y9DS82</accession>
<dbReference type="SUPFAM" id="SSF53756">
    <property type="entry name" value="UDP-Glycosyltransferase/glycogen phosphorylase"/>
    <property type="match status" value="1"/>
</dbReference>
<keyword evidence="2 5" id="KW-0808">Transferase</keyword>
<dbReference type="InterPro" id="IPR050194">
    <property type="entry name" value="Glycosyltransferase_grp1"/>
</dbReference>
<dbReference type="Pfam" id="PF13439">
    <property type="entry name" value="Glyco_transf_4"/>
    <property type="match status" value="1"/>
</dbReference>
<gene>
    <name evidence="5" type="ORF">BJ983_000652</name>
</gene>
<proteinExistence type="predicted"/>
<dbReference type="GO" id="GO:1901137">
    <property type="term" value="P:carbohydrate derivative biosynthetic process"/>
    <property type="evidence" value="ECO:0007669"/>
    <property type="project" value="UniProtKB-ARBA"/>
</dbReference>
<feature type="domain" description="Glycosyl transferase family 1" evidence="3">
    <location>
        <begin position="169"/>
        <end position="273"/>
    </location>
</feature>
<keyword evidence="1" id="KW-0328">Glycosyltransferase</keyword>
<dbReference type="Pfam" id="PF00534">
    <property type="entry name" value="Glycos_transf_1"/>
    <property type="match status" value="1"/>
</dbReference>
<evidence type="ECO:0000313" key="5">
    <source>
        <dbReference type="EMBL" id="NYD34550.1"/>
    </source>
</evidence>
<name>A0A7Y9DS82_9PSEU</name>
<feature type="domain" description="Glycosyltransferase subfamily 4-like N-terminal" evidence="4">
    <location>
        <begin position="44"/>
        <end position="158"/>
    </location>
</feature>
<dbReference type="PANTHER" id="PTHR45947:SF3">
    <property type="entry name" value="SULFOQUINOVOSYL TRANSFERASE SQD2"/>
    <property type="match status" value="1"/>
</dbReference>
<keyword evidence="6" id="KW-1185">Reference proteome</keyword>
<sequence>MKPLTALHIGPDHTSQGGMASVIADICEHKSDTLTCQSYATWRPSSPLWSAVRCLKLIIALSARRMSADVVHVHLSEGGSFIREGLAVSLACMLRRIPVVATLHGANFAQFTQRHPRLARFTLGLCAGIVCLGPESAKLAEELAPRAKVVILLNPVRLHTTPGGRACPPHVLFAGEVGQRKGIDRLLSAWPDVLKLEQRAQLLVCGPMAKDFGDLGERAGVHYLGKLDRAHVLSLYNSVAVTCLPSRLEVLPMTVLESLAAGVPVVCSDAGEMAFFHDCPAATVIQQNGTTEDEFIAALTRAVVQRLQERHSINRSAVQDWITTRASLSTVIAQLEGLYLRVREANQ</sequence>
<evidence type="ECO:0000256" key="1">
    <source>
        <dbReference type="ARBA" id="ARBA00022676"/>
    </source>
</evidence>